<evidence type="ECO:0000256" key="3">
    <source>
        <dbReference type="RuleBase" id="RU000363"/>
    </source>
</evidence>
<dbReference type="SUPFAM" id="SSF51735">
    <property type="entry name" value="NAD(P)-binding Rossmann-fold domains"/>
    <property type="match status" value="1"/>
</dbReference>
<dbReference type="Pfam" id="PF00106">
    <property type="entry name" value="adh_short"/>
    <property type="match status" value="1"/>
</dbReference>
<proteinExistence type="inferred from homology"/>
<dbReference type="CDD" id="cd05233">
    <property type="entry name" value="SDR_c"/>
    <property type="match status" value="1"/>
</dbReference>
<dbReference type="PRINTS" id="PR00081">
    <property type="entry name" value="GDHRDH"/>
</dbReference>
<keyword evidence="2" id="KW-0560">Oxidoreductase</keyword>
<dbReference type="PRINTS" id="PR00080">
    <property type="entry name" value="SDRFAMILY"/>
</dbReference>
<evidence type="ECO:0000313" key="5">
    <source>
        <dbReference type="Proteomes" id="UP000613030"/>
    </source>
</evidence>
<dbReference type="EMBL" id="JAERRB010000016">
    <property type="protein sequence ID" value="MBL0745411.1"/>
    <property type="molecule type" value="Genomic_DNA"/>
</dbReference>
<reference evidence="4 5" key="1">
    <citation type="submission" date="2021-01" db="EMBL/GenBank/DDBJ databases">
        <title>Chryseolinea sp. Jin1 Genome sequencing and assembly.</title>
        <authorList>
            <person name="Kim I."/>
        </authorList>
    </citation>
    <scope>NUCLEOTIDE SEQUENCE [LARGE SCALE GENOMIC DNA]</scope>
    <source>
        <strain evidence="4 5">Jin1</strain>
    </source>
</reference>
<evidence type="ECO:0000256" key="2">
    <source>
        <dbReference type="ARBA" id="ARBA00023002"/>
    </source>
</evidence>
<dbReference type="InterPro" id="IPR020904">
    <property type="entry name" value="Sc_DH/Rdtase_CS"/>
</dbReference>
<gene>
    <name evidence="4" type="ORF">JI741_29540</name>
</gene>
<dbReference type="PANTHER" id="PTHR44196:SF1">
    <property type="entry name" value="DEHYDROGENASE_REDUCTASE SDR FAMILY MEMBER 7B"/>
    <property type="match status" value="1"/>
</dbReference>
<name>A0ABS1L127_9BACT</name>
<evidence type="ECO:0000256" key="1">
    <source>
        <dbReference type="ARBA" id="ARBA00006484"/>
    </source>
</evidence>
<accession>A0ABS1L127</accession>
<organism evidence="4 5">
    <name type="scientific">Chryseolinea lacunae</name>
    <dbReference type="NCBI Taxonomy" id="2801331"/>
    <lineage>
        <taxon>Bacteria</taxon>
        <taxon>Pseudomonadati</taxon>
        <taxon>Bacteroidota</taxon>
        <taxon>Cytophagia</taxon>
        <taxon>Cytophagales</taxon>
        <taxon>Fulvivirgaceae</taxon>
        <taxon>Chryseolinea</taxon>
    </lineage>
</organism>
<comment type="similarity">
    <text evidence="1 3">Belongs to the short-chain dehydrogenases/reductases (SDR) family.</text>
</comment>
<dbReference type="Proteomes" id="UP000613030">
    <property type="component" value="Unassembled WGS sequence"/>
</dbReference>
<dbReference type="InterPro" id="IPR036291">
    <property type="entry name" value="NAD(P)-bd_dom_sf"/>
</dbReference>
<dbReference type="Gene3D" id="3.40.50.720">
    <property type="entry name" value="NAD(P)-binding Rossmann-like Domain"/>
    <property type="match status" value="1"/>
</dbReference>
<evidence type="ECO:0000313" key="4">
    <source>
        <dbReference type="EMBL" id="MBL0745411.1"/>
    </source>
</evidence>
<keyword evidence="5" id="KW-1185">Reference proteome</keyword>
<dbReference type="PROSITE" id="PS00061">
    <property type="entry name" value="ADH_SHORT"/>
    <property type="match status" value="1"/>
</dbReference>
<dbReference type="InterPro" id="IPR002347">
    <property type="entry name" value="SDR_fam"/>
</dbReference>
<protein>
    <submittedName>
        <fullName evidence="4">SDR family NAD(P)-dependent oxidoreductase</fullName>
    </submittedName>
</protein>
<comment type="caution">
    <text evidence="4">The sequence shown here is derived from an EMBL/GenBank/DDBJ whole genome shotgun (WGS) entry which is preliminary data.</text>
</comment>
<sequence>MNKLIVVTGGTRGIGRAVIETFARQGFDVATCARQQPALDQLKRDVEQAHGVTVYTQPADLADRAQVKSFSAFINALQRPVDVLVNNAGFFVPGQIIAEPDGVLESMINANLYSAYNMTRGLIGNMQQHASGHIFNLCSIASFMAYPNGGSYAISKFALLGFSKCLREELKTTGIRVTAIMPGATRTESWDGTSLPDERFMKSEDVAEAIYSAYALSGRSVVEEIIIRPQLGDL</sequence>
<dbReference type="PANTHER" id="PTHR44196">
    <property type="entry name" value="DEHYDROGENASE/REDUCTASE SDR FAMILY MEMBER 7B"/>
    <property type="match status" value="1"/>
</dbReference>
<dbReference type="RefSeq" id="WP_202015832.1">
    <property type="nucleotide sequence ID" value="NZ_JAERRB010000016.1"/>
</dbReference>